<reference evidence="4" key="1">
    <citation type="submission" date="2019-08" db="EMBL/GenBank/DDBJ databases">
        <authorList>
            <person name="Kucharzyk K."/>
            <person name="Murdoch R.W."/>
            <person name="Higgins S."/>
            <person name="Loffler F."/>
        </authorList>
    </citation>
    <scope>NUCLEOTIDE SEQUENCE</scope>
</reference>
<feature type="transmembrane region" description="Helical" evidence="2">
    <location>
        <begin position="6"/>
        <end position="29"/>
    </location>
</feature>
<evidence type="ECO:0000313" key="4">
    <source>
        <dbReference type="EMBL" id="MPL72103.1"/>
    </source>
</evidence>
<feature type="transmembrane region" description="Helical" evidence="2">
    <location>
        <begin position="41"/>
        <end position="60"/>
    </location>
</feature>
<feature type="transmembrane region" description="Helical" evidence="2">
    <location>
        <begin position="66"/>
        <end position="86"/>
    </location>
</feature>
<keyword evidence="2" id="KW-0812">Transmembrane</keyword>
<evidence type="ECO:0000256" key="2">
    <source>
        <dbReference type="SAM" id="Phobius"/>
    </source>
</evidence>
<dbReference type="AlphaFoldDB" id="A0A644TYP1"/>
<dbReference type="EMBL" id="VSSQ01000006">
    <property type="protein sequence ID" value="MPL58259.1"/>
    <property type="molecule type" value="Genomic_DNA"/>
</dbReference>
<keyword evidence="2" id="KW-1133">Transmembrane helix</keyword>
<organism evidence="4">
    <name type="scientific">bioreactor metagenome</name>
    <dbReference type="NCBI Taxonomy" id="1076179"/>
    <lineage>
        <taxon>unclassified sequences</taxon>
        <taxon>metagenomes</taxon>
        <taxon>ecological metagenomes</taxon>
    </lineage>
</organism>
<accession>A0A644TYP1</accession>
<protein>
    <submittedName>
        <fullName evidence="4">Uncharacterized protein</fullName>
    </submittedName>
</protein>
<name>A0A644TYP1_9ZZZZ</name>
<comment type="caution">
    <text evidence="4">The sequence shown here is derived from an EMBL/GenBank/DDBJ whole genome shotgun (WGS) entry which is preliminary data.</text>
</comment>
<dbReference type="EMBL" id="VSSQ01000063">
    <property type="protein sequence ID" value="MPL72103.1"/>
    <property type="molecule type" value="Genomic_DNA"/>
</dbReference>
<proteinExistence type="predicted"/>
<feature type="region of interest" description="Disordered" evidence="1">
    <location>
        <begin position="163"/>
        <end position="189"/>
    </location>
</feature>
<evidence type="ECO:0000256" key="1">
    <source>
        <dbReference type="SAM" id="MobiDB-lite"/>
    </source>
</evidence>
<keyword evidence="2" id="KW-0472">Membrane</keyword>
<gene>
    <name evidence="3" type="ORF">SDC9_03790</name>
    <name evidence="4" type="ORF">SDC9_17883</name>
</gene>
<sequence>MVEFLIEIIQSICLIIAAIIILITAIGILRLNDDIDKVIYVRIHMLGMVDIACVLAMIGLGQFLLAGIYFVLAPFVAHALANAYYYGEDDRKYESDDDLTGRINDNDYNRLAIEKNTKFGADFKDNFENKHSNNSINSSVDLKYESNESKNFKSDTKNSKSINNVTIKEVSTDDIENSNLDGNRGEDHD</sequence>
<evidence type="ECO:0000313" key="3">
    <source>
        <dbReference type="EMBL" id="MPL58259.1"/>
    </source>
</evidence>